<keyword evidence="4" id="KW-1185">Reference proteome</keyword>
<evidence type="ECO:0000313" key="2">
    <source>
        <dbReference type="EMBL" id="ADD03968.1"/>
    </source>
</evidence>
<reference evidence="2 4" key="2">
    <citation type="journal article" date="2012" name="BMC Genomics">
        <title>A comparative genomics perspective on the genetic content of the alkaliphilic haloarchaeon Natrialba magadii ATCC 43099T.</title>
        <authorList>
            <person name="Siddaramappa S."/>
            <person name="Challacombe J.F."/>
            <person name="Decastro R.E."/>
            <person name="Pfeiffer F."/>
            <person name="Sastre D.E."/>
            <person name="Gimenez M.I."/>
            <person name="Paggi R.A."/>
            <person name="Detter J.C."/>
            <person name="Davenport K.W."/>
            <person name="Goodwin L.A."/>
            <person name="Kyrpides N."/>
            <person name="Tapia R."/>
            <person name="Pitluck S."/>
            <person name="Lucas S."/>
            <person name="Woyke T."/>
            <person name="Maupin-Furlow J.A."/>
        </authorList>
    </citation>
    <scope>NUCLEOTIDE SEQUENCE [LARGE SCALE GENOMIC DNA]</scope>
    <source>
        <strain evidence="2">ATCC 43099</strain>
        <strain evidence="4">ATCC 43099 / DSM 3394 / CCM 3739 / CIP 104546 / IAM 13178 / JCM 8861 / NBRC 102185 / NCIMB 2190 / MS3</strain>
    </source>
</reference>
<dbReference type="Proteomes" id="UP000011543">
    <property type="component" value="Unassembled WGS sequence"/>
</dbReference>
<evidence type="ECO:0000313" key="3">
    <source>
        <dbReference type="EMBL" id="ELY33625.1"/>
    </source>
</evidence>
<dbReference type="Proteomes" id="UP000001879">
    <property type="component" value="Chromosome"/>
</dbReference>
<feature type="compositionally biased region" description="Basic and acidic residues" evidence="1">
    <location>
        <begin position="148"/>
        <end position="158"/>
    </location>
</feature>
<dbReference type="AlphaFoldDB" id="D3SXS8"/>
<dbReference type="EMBL" id="AOHS01000009">
    <property type="protein sequence ID" value="ELY33625.1"/>
    <property type="molecule type" value="Genomic_DNA"/>
</dbReference>
<evidence type="ECO:0000313" key="4">
    <source>
        <dbReference type="Proteomes" id="UP000001879"/>
    </source>
</evidence>
<evidence type="ECO:0000313" key="5">
    <source>
        <dbReference type="Proteomes" id="UP000011543"/>
    </source>
</evidence>
<proteinExistence type="predicted"/>
<dbReference type="HOGENOM" id="CLU_1357947_0_0_2"/>
<protein>
    <submittedName>
        <fullName evidence="2">Uncharacterized protein</fullName>
    </submittedName>
</protein>
<accession>D3SXS8</accession>
<dbReference type="STRING" id="547559.Nmag_0378"/>
<dbReference type="EMBL" id="CP001932">
    <property type="protein sequence ID" value="ADD03968.1"/>
    <property type="molecule type" value="Genomic_DNA"/>
</dbReference>
<sequence>MPINLNLTPREKSMIRANWSEFTQYLAPPGIAWKWGKSGLSEKSKQYLKHHNLIVRDPNDEKWQTTEDLWLFIISRAGDDEIIGTNAIGQCKIPDAAVRDPKTRLLQSEAKHNGQPKRDEQQTLTGDTANSVNALQSIEHGEVNQTKDPTHSSDREQAAPHTDQAPLTAWCAADNSAIDEDLVVWDGPTVRSEIAIRTPAD</sequence>
<gene>
    <name evidence="2" type="ordered locus">Nmag_0378</name>
    <name evidence="3" type="ORF">C500_02295</name>
</gene>
<feature type="region of interest" description="Disordered" evidence="1">
    <location>
        <begin position="137"/>
        <end position="163"/>
    </location>
</feature>
<dbReference type="KEGG" id="nmg:Nmag_0378"/>
<reference evidence="4" key="1">
    <citation type="submission" date="2010-02" db="EMBL/GenBank/DDBJ databases">
        <title>Complete sequence of chromosome of Natrialba magadii ATCC 43099.</title>
        <authorList>
            <consortium name="US DOE Joint Genome Institute"/>
            <person name="Lucas S."/>
            <person name="Copeland A."/>
            <person name="Lapidus A."/>
            <person name="Cheng J.-F."/>
            <person name="Bruce D."/>
            <person name="Goodwin L."/>
            <person name="Pitluck S."/>
            <person name="Davenport K."/>
            <person name="Saunders E."/>
            <person name="Detter J.C."/>
            <person name="Han C."/>
            <person name="Tapia R."/>
            <person name="Land M."/>
            <person name="Hauser L."/>
            <person name="Kyrpides N."/>
            <person name="Mikhailova N."/>
            <person name="De Castro R.E."/>
            <person name="Maupin-Furlow J.A."/>
            <person name="Woyke T."/>
        </authorList>
    </citation>
    <scope>NUCLEOTIDE SEQUENCE [LARGE SCALE GENOMIC DNA]</scope>
    <source>
        <strain evidence="4">ATCC 43099 / DSM 3394 / CCM 3739 / CIP 104546 / IAM 13178 / JCM 8861 / NBRC 102185 / NCIMB 2190 / MS3</strain>
    </source>
</reference>
<evidence type="ECO:0000256" key="1">
    <source>
        <dbReference type="SAM" id="MobiDB-lite"/>
    </source>
</evidence>
<dbReference type="OrthoDB" id="260877at2157"/>
<dbReference type="PaxDb" id="547559-Nmag_0378"/>
<reference evidence="3 5" key="3">
    <citation type="journal article" date="2014" name="PLoS Genet.">
        <title>Phylogenetically driven sequencing of extremely halophilic archaea reveals strategies for static and dynamic osmo-response.</title>
        <authorList>
            <person name="Becker E.A."/>
            <person name="Seitzer P.M."/>
            <person name="Tritt A."/>
            <person name="Larsen D."/>
            <person name="Krusor M."/>
            <person name="Yao A.I."/>
            <person name="Wu D."/>
            <person name="Madern D."/>
            <person name="Eisen J.A."/>
            <person name="Darling A.E."/>
            <person name="Facciotti M.T."/>
        </authorList>
    </citation>
    <scope>NUCLEOTIDE SEQUENCE [LARGE SCALE GENOMIC DNA]</scope>
    <source>
        <strain evidence="5">ATCC 43099 / DSM 3394 / CCM 3739 / CIP 104546 / IAM 13178 / JCM 8861 / NBRC 102185 / NCIMB 2190 / MS3</strain>
        <strain evidence="3">MS-3</strain>
    </source>
</reference>
<reference evidence="2" key="4">
    <citation type="submission" date="2016-09" db="EMBL/GenBank/DDBJ databases">
        <authorList>
            <person name="Pfeiffer F."/>
        </authorList>
    </citation>
    <scope>NUCLEOTIDE SEQUENCE</scope>
    <source>
        <strain evidence="2">ATCC 43099</strain>
    </source>
</reference>
<name>D3SXS8_NATMM</name>
<organism evidence="2 4">
    <name type="scientific">Natrialba magadii (strain ATCC 43099 / DSM 3394 / CCM 3739 / CIP 104546 / IAM 13178 / JCM 8861 / NBRC 102185 / NCIMB 2190 / MS3)</name>
    <name type="common">Natronobacterium magadii</name>
    <dbReference type="NCBI Taxonomy" id="547559"/>
    <lineage>
        <taxon>Archaea</taxon>
        <taxon>Methanobacteriati</taxon>
        <taxon>Methanobacteriota</taxon>
        <taxon>Stenosarchaea group</taxon>
        <taxon>Halobacteria</taxon>
        <taxon>Halobacteriales</taxon>
        <taxon>Natrialbaceae</taxon>
        <taxon>Natrialba</taxon>
    </lineage>
</organism>